<name>A0A1Q2HT07_9BACT</name>
<comment type="subcellular location">
    <subcellularLocation>
        <location evidence="8">Cytoplasm</location>
    </subcellularLocation>
</comment>
<evidence type="ECO:0000256" key="8">
    <source>
        <dbReference type="HAMAP-Rule" id="MF_00101"/>
    </source>
</evidence>
<dbReference type="InterPro" id="IPR002582">
    <property type="entry name" value="ACPS"/>
</dbReference>
<comment type="cofactor">
    <cofactor evidence="8">
        <name>Mg(2+)</name>
        <dbReference type="ChEBI" id="CHEBI:18420"/>
    </cofactor>
</comment>
<dbReference type="Pfam" id="PF01648">
    <property type="entry name" value="ACPS"/>
    <property type="match status" value="1"/>
</dbReference>
<evidence type="ECO:0000256" key="5">
    <source>
        <dbReference type="ARBA" id="ARBA00022842"/>
    </source>
</evidence>
<dbReference type="RefSeq" id="WP_077541692.1">
    <property type="nucleotide sequence ID" value="NZ_CP019633.1"/>
</dbReference>
<accession>A0A1Q2HT07</accession>
<comment type="catalytic activity">
    <reaction evidence="8">
        <text>apo-[ACP] + CoA = holo-[ACP] + adenosine 3',5'-bisphosphate + H(+)</text>
        <dbReference type="Rhea" id="RHEA:12068"/>
        <dbReference type="Rhea" id="RHEA-COMP:9685"/>
        <dbReference type="Rhea" id="RHEA-COMP:9690"/>
        <dbReference type="ChEBI" id="CHEBI:15378"/>
        <dbReference type="ChEBI" id="CHEBI:29999"/>
        <dbReference type="ChEBI" id="CHEBI:57287"/>
        <dbReference type="ChEBI" id="CHEBI:58343"/>
        <dbReference type="ChEBI" id="CHEBI:64479"/>
        <dbReference type="EC" id="2.7.8.7"/>
    </reaction>
</comment>
<dbReference type="GO" id="GO:0008897">
    <property type="term" value="F:holo-[acyl-carrier-protein] synthase activity"/>
    <property type="evidence" value="ECO:0007669"/>
    <property type="project" value="UniProtKB-UniRule"/>
</dbReference>
<keyword evidence="7 8" id="KW-0275">Fatty acid biosynthesis</keyword>
<evidence type="ECO:0000256" key="7">
    <source>
        <dbReference type="ARBA" id="ARBA00023160"/>
    </source>
</evidence>
<evidence type="ECO:0000256" key="3">
    <source>
        <dbReference type="ARBA" id="ARBA00022723"/>
    </source>
</evidence>
<keyword evidence="3 8" id="KW-0479">Metal-binding</keyword>
<keyword evidence="2 8" id="KW-0808">Transferase</keyword>
<dbReference type="EMBL" id="CP019633">
    <property type="protein sequence ID" value="AQQ10464.1"/>
    <property type="molecule type" value="Genomic_DNA"/>
</dbReference>
<keyword evidence="11" id="KW-1185">Reference proteome</keyword>
<sequence length="128" mass="13983">MKRLVNGIDIVEIPRIKGMLEKHGEHFSSRVFTEKEINLAGRGRKAYEKLAGRFAAKEAVFKLLGTGLRGGMNWKDVETVADNLGRPVVNLYGQTALRAKKMNLTEIALSISHTSQIAAAFASAGIES</sequence>
<keyword evidence="4 8" id="KW-0276">Fatty acid metabolism</keyword>
<dbReference type="HAMAP" id="MF_00101">
    <property type="entry name" value="AcpS"/>
    <property type="match status" value="1"/>
</dbReference>
<feature type="binding site" evidence="8">
    <location>
        <position position="58"/>
    </location>
    <ligand>
        <name>Mg(2+)</name>
        <dbReference type="ChEBI" id="CHEBI:18420"/>
    </ligand>
</feature>
<dbReference type="AlphaFoldDB" id="A0A1Q2HT07"/>
<keyword evidence="5 8" id="KW-0460">Magnesium</keyword>
<proteinExistence type="inferred from homology"/>
<dbReference type="EC" id="2.7.8.7" evidence="8"/>
<dbReference type="InterPro" id="IPR037143">
    <property type="entry name" value="4-PPantetheinyl_Trfase_dom_sf"/>
</dbReference>
<keyword evidence="6 8" id="KW-0443">Lipid metabolism</keyword>
<protein>
    <recommendedName>
        <fullName evidence="8">Holo-[acyl-carrier-protein] synthase</fullName>
        <shortName evidence="8">Holo-ACP synthase</shortName>
        <ecNumber evidence="8">2.7.8.7</ecNumber>
    </recommendedName>
    <alternativeName>
        <fullName evidence="8">4'-phosphopantetheinyl transferase AcpS</fullName>
    </alternativeName>
</protein>
<evidence type="ECO:0000256" key="1">
    <source>
        <dbReference type="ARBA" id="ARBA00022516"/>
    </source>
</evidence>
<dbReference type="STRING" id="1940790.L21SP3_02297"/>
<evidence type="ECO:0000256" key="4">
    <source>
        <dbReference type="ARBA" id="ARBA00022832"/>
    </source>
</evidence>
<dbReference type="InterPro" id="IPR008278">
    <property type="entry name" value="4-PPantetheinyl_Trfase_dom"/>
</dbReference>
<dbReference type="Proteomes" id="UP000188273">
    <property type="component" value="Chromosome"/>
</dbReference>
<dbReference type="KEGG" id="pbu:L21SP3_02297"/>
<evidence type="ECO:0000259" key="9">
    <source>
        <dbReference type="Pfam" id="PF01648"/>
    </source>
</evidence>
<reference evidence="11" key="1">
    <citation type="submission" date="2017-02" db="EMBL/GenBank/DDBJ databases">
        <title>Comparative genomics and description of representatives of a novel lineage of planctomycetes thriving in anoxic sediments.</title>
        <authorList>
            <person name="Spring S."/>
            <person name="Bunk B."/>
            <person name="Sproer C."/>
            <person name="Klenk H.-P."/>
        </authorList>
    </citation>
    <scope>NUCLEOTIDE SEQUENCE [LARGE SCALE GENOMIC DNA]</scope>
    <source>
        <strain evidence="11">L21-RPul-D3</strain>
    </source>
</reference>
<dbReference type="GO" id="GO:0006633">
    <property type="term" value="P:fatty acid biosynthetic process"/>
    <property type="evidence" value="ECO:0007669"/>
    <property type="project" value="UniProtKB-UniRule"/>
</dbReference>
<evidence type="ECO:0000313" key="10">
    <source>
        <dbReference type="EMBL" id="AQQ10464.1"/>
    </source>
</evidence>
<comment type="similarity">
    <text evidence="8">Belongs to the P-Pant transferase superfamily. AcpS family.</text>
</comment>
<feature type="domain" description="4'-phosphopantetheinyl transferase" evidence="9">
    <location>
        <begin position="7"/>
        <end position="103"/>
    </location>
</feature>
<keyword evidence="8" id="KW-0963">Cytoplasm</keyword>
<dbReference type="OrthoDB" id="517356at2"/>
<dbReference type="Gene3D" id="3.90.470.20">
    <property type="entry name" value="4'-phosphopantetheinyl transferase domain"/>
    <property type="match status" value="1"/>
</dbReference>
<dbReference type="SUPFAM" id="SSF56214">
    <property type="entry name" value="4'-phosphopantetheinyl transferase"/>
    <property type="match status" value="1"/>
</dbReference>
<organism evidence="10 11">
    <name type="scientific">Sedimentisphaera cyanobacteriorum</name>
    <dbReference type="NCBI Taxonomy" id="1940790"/>
    <lineage>
        <taxon>Bacteria</taxon>
        <taxon>Pseudomonadati</taxon>
        <taxon>Planctomycetota</taxon>
        <taxon>Phycisphaerae</taxon>
        <taxon>Sedimentisphaerales</taxon>
        <taxon>Sedimentisphaeraceae</taxon>
        <taxon>Sedimentisphaera</taxon>
    </lineage>
</organism>
<evidence type="ECO:0000313" key="11">
    <source>
        <dbReference type="Proteomes" id="UP000188273"/>
    </source>
</evidence>
<comment type="function">
    <text evidence="8">Transfers the 4'-phosphopantetheine moiety from coenzyme A to a Ser of acyl-carrier-protein.</text>
</comment>
<keyword evidence="1 8" id="KW-0444">Lipid biosynthesis</keyword>
<feature type="binding site" evidence="8">
    <location>
        <position position="9"/>
    </location>
    <ligand>
        <name>Mg(2+)</name>
        <dbReference type="ChEBI" id="CHEBI:18420"/>
    </ligand>
</feature>
<gene>
    <name evidence="8 10" type="primary">acpS</name>
    <name evidence="10" type="ORF">L21SP3_02297</name>
</gene>
<evidence type="ECO:0000256" key="2">
    <source>
        <dbReference type="ARBA" id="ARBA00022679"/>
    </source>
</evidence>
<dbReference type="NCBIfam" id="TIGR00516">
    <property type="entry name" value="acpS"/>
    <property type="match status" value="1"/>
</dbReference>
<dbReference type="GO" id="GO:0005737">
    <property type="term" value="C:cytoplasm"/>
    <property type="evidence" value="ECO:0007669"/>
    <property type="project" value="UniProtKB-SubCell"/>
</dbReference>
<dbReference type="NCBIfam" id="TIGR00556">
    <property type="entry name" value="pantethn_trn"/>
    <property type="match status" value="1"/>
</dbReference>
<dbReference type="InterPro" id="IPR004568">
    <property type="entry name" value="Ppantetheine-prot_Trfase_dom"/>
</dbReference>
<dbReference type="GO" id="GO:0000287">
    <property type="term" value="F:magnesium ion binding"/>
    <property type="evidence" value="ECO:0007669"/>
    <property type="project" value="UniProtKB-UniRule"/>
</dbReference>
<evidence type="ECO:0000256" key="6">
    <source>
        <dbReference type="ARBA" id="ARBA00023098"/>
    </source>
</evidence>